<keyword evidence="4" id="KW-1185">Reference proteome</keyword>
<dbReference type="EMBL" id="CP012154">
    <property type="protein sequence ID" value="AKS41380.1"/>
    <property type="molecule type" value="Genomic_DNA"/>
</dbReference>
<organism evidence="3 4">
    <name type="scientific">Wenzhouxiangella marina</name>
    <dbReference type="NCBI Taxonomy" id="1579979"/>
    <lineage>
        <taxon>Bacteria</taxon>
        <taxon>Pseudomonadati</taxon>
        <taxon>Pseudomonadota</taxon>
        <taxon>Gammaproteobacteria</taxon>
        <taxon>Chromatiales</taxon>
        <taxon>Wenzhouxiangellaceae</taxon>
        <taxon>Wenzhouxiangella</taxon>
    </lineage>
</organism>
<dbReference type="RefSeq" id="WP_049725023.1">
    <property type="nucleotide sequence ID" value="NZ_CP012154.1"/>
</dbReference>
<evidence type="ECO:0000259" key="2">
    <source>
        <dbReference type="Pfam" id="PF25973"/>
    </source>
</evidence>
<name>A0A0K0XUN8_9GAMM</name>
<evidence type="ECO:0000256" key="1">
    <source>
        <dbReference type="ARBA" id="ARBA00009477"/>
    </source>
</evidence>
<dbReference type="Gene3D" id="2.40.50.100">
    <property type="match status" value="1"/>
</dbReference>
<dbReference type="Gene3D" id="2.40.30.170">
    <property type="match status" value="1"/>
</dbReference>
<dbReference type="PANTHER" id="PTHR30469">
    <property type="entry name" value="MULTIDRUG RESISTANCE PROTEIN MDTA"/>
    <property type="match status" value="1"/>
</dbReference>
<gene>
    <name evidence="3" type="ORF">WM2015_1003</name>
</gene>
<evidence type="ECO:0000313" key="4">
    <source>
        <dbReference type="Proteomes" id="UP000066624"/>
    </source>
</evidence>
<dbReference type="OrthoDB" id="5696526at2"/>
<accession>A0A0K0XUN8</accession>
<dbReference type="Proteomes" id="UP000066624">
    <property type="component" value="Chromosome"/>
</dbReference>
<dbReference type="SUPFAM" id="SSF111369">
    <property type="entry name" value="HlyD-like secretion proteins"/>
    <property type="match status" value="1"/>
</dbReference>
<sequence length="378" mass="41166">MKRTLRLKDSLRRITDRPASSSIALFAIFVAALLFGWPLLQAEETSLVAPETDPSAYPVRVADVRQSEPLRRVQLPAVLRARQRGELAFLHAGQLAERRVALGERVSEGQILAVLHNPALMPGAEAAEARSREARLNLEQLEREVERLQDLHQRNLVPTEELERNVARRDAAAQALLQAEAALSEAREQLDEATLRAPYAGRVSEWMLEAGQFVSAGQPVLSLVGDGELEAAVQLAAQRSQGLELGQDVLVQARESTRQIAGRVREIGSSQPGRPSEIIIELASGHESDWHSGLAVNVVLDLAEPARLSVPLSALIQSPSGQSRLFRVENGRALAVEVTPGRLRGGWVDVEGELAEGDRVVVAGHGRLLDDDLVRVVP</sequence>
<evidence type="ECO:0000313" key="3">
    <source>
        <dbReference type="EMBL" id="AKS41380.1"/>
    </source>
</evidence>
<dbReference type="InterPro" id="IPR058647">
    <property type="entry name" value="BSH_CzcB-like"/>
</dbReference>
<dbReference type="KEGG" id="wma:WM2015_1003"/>
<feature type="domain" description="CzcB-like barrel-sandwich hybrid" evidence="2">
    <location>
        <begin position="93"/>
        <end position="221"/>
    </location>
</feature>
<dbReference type="Gene3D" id="1.10.287.470">
    <property type="entry name" value="Helix hairpin bin"/>
    <property type="match status" value="1"/>
</dbReference>
<proteinExistence type="inferred from homology"/>
<dbReference type="NCBIfam" id="TIGR01730">
    <property type="entry name" value="RND_mfp"/>
    <property type="match status" value="1"/>
</dbReference>
<dbReference type="Gene3D" id="2.40.420.20">
    <property type="match status" value="1"/>
</dbReference>
<dbReference type="GO" id="GO:1990281">
    <property type="term" value="C:efflux pump complex"/>
    <property type="evidence" value="ECO:0007669"/>
    <property type="project" value="TreeGrafter"/>
</dbReference>
<dbReference type="AlphaFoldDB" id="A0A0K0XUN8"/>
<reference evidence="3 4" key="1">
    <citation type="submission" date="2015-07" db="EMBL/GenBank/DDBJ databases">
        <authorList>
            <person name="Noorani M."/>
        </authorList>
    </citation>
    <scope>NUCLEOTIDE SEQUENCE [LARGE SCALE GENOMIC DNA]</scope>
    <source>
        <strain evidence="3 4">KCTC 42284</strain>
    </source>
</reference>
<protein>
    <recommendedName>
        <fullName evidence="2">CzcB-like barrel-sandwich hybrid domain-containing protein</fullName>
    </recommendedName>
</protein>
<dbReference type="InterPro" id="IPR006143">
    <property type="entry name" value="RND_pump_MFP"/>
</dbReference>
<dbReference type="STRING" id="1579979.WM2015_1003"/>
<dbReference type="GO" id="GO:0015562">
    <property type="term" value="F:efflux transmembrane transporter activity"/>
    <property type="evidence" value="ECO:0007669"/>
    <property type="project" value="TreeGrafter"/>
</dbReference>
<dbReference type="Pfam" id="PF25973">
    <property type="entry name" value="BSH_CzcB"/>
    <property type="match status" value="1"/>
</dbReference>
<comment type="similarity">
    <text evidence="1">Belongs to the membrane fusion protein (MFP) (TC 8.A.1) family.</text>
</comment>
<dbReference type="PANTHER" id="PTHR30469:SF15">
    <property type="entry name" value="HLYD FAMILY OF SECRETION PROTEINS"/>
    <property type="match status" value="1"/>
</dbReference>